<dbReference type="Pfam" id="PF00394">
    <property type="entry name" value="Cu-oxidase"/>
    <property type="match status" value="1"/>
</dbReference>
<evidence type="ECO:0000256" key="9">
    <source>
        <dbReference type="ARBA" id="ARBA00022737"/>
    </source>
</evidence>
<evidence type="ECO:0000259" key="16">
    <source>
        <dbReference type="Pfam" id="PF07731"/>
    </source>
</evidence>
<evidence type="ECO:0000256" key="7">
    <source>
        <dbReference type="ARBA" id="ARBA00022525"/>
    </source>
</evidence>
<keyword evidence="7" id="KW-0964">Secreted</keyword>
<evidence type="ECO:0000256" key="1">
    <source>
        <dbReference type="ARBA" id="ARBA00000349"/>
    </source>
</evidence>
<evidence type="ECO:0000256" key="2">
    <source>
        <dbReference type="ARBA" id="ARBA00001935"/>
    </source>
</evidence>
<keyword evidence="13" id="KW-0439">Lignin degradation</keyword>
<evidence type="ECO:0000256" key="8">
    <source>
        <dbReference type="ARBA" id="ARBA00022723"/>
    </source>
</evidence>
<dbReference type="Pfam" id="PF07731">
    <property type="entry name" value="Cu-oxidase_2"/>
    <property type="match status" value="1"/>
</dbReference>
<dbReference type="AlphaFoldDB" id="A0A438D5H1"/>
<dbReference type="GO" id="GO:0046274">
    <property type="term" value="P:lignin catabolic process"/>
    <property type="evidence" value="ECO:0007669"/>
    <property type="project" value="UniProtKB-KW"/>
</dbReference>
<dbReference type="Pfam" id="PF07732">
    <property type="entry name" value="Cu-oxidase_3"/>
    <property type="match status" value="1"/>
</dbReference>
<evidence type="ECO:0000256" key="6">
    <source>
        <dbReference type="ARBA" id="ARBA00022523"/>
    </source>
</evidence>
<name>A0A438D5H1_VITVI</name>
<keyword evidence="10" id="KW-0560">Oxidoreductase</keyword>
<dbReference type="FunFam" id="2.60.40.420:FF:000049">
    <property type="entry name" value="Laccase"/>
    <property type="match status" value="1"/>
</dbReference>
<dbReference type="CDD" id="cd13875">
    <property type="entry name" value="CuRO_2_LCC_plant"/>
    <property type="match status" value="1"/>
</dbReference>
<evidence type="ECO:0000256" key="14">
    <source>
        <dbReference type="SAM" id="SignalP"/>
    </source>
</evidence>
<dbReference type="GO" id="GO:0048046">
    <property type="term" value="C:apoplast"/>
    <property type="evidence" value="ECO:0007669"/>
    <property type="project" value="UniProtKB-SubCell"/>
</dbReference>
<evidence type="ECO:0000313" key="18">
    <source>
        <dbReference type="EMBL" id="RVW30725.1"/>
    </source>
</evidence>
<comment type="catalytic activity">
    <reaction evidence="1">
        <text>4 hydroquinone + O2 = 4 benzosemiquinone + 2 H2O</text>
        <dbReference type="Rhea" id="RHEA:11276"/>
        <dbReference type="ChEBI" id="CHEBI:15377"/>
        <dbReference type="ChEBI" id="CHEBI:15379"/>
        <dbReference type="ChEBI" id="CHEBI:17594"/>
        <dbReference type="ChEBI" id="CHEBI:17977"/>
        <dbReference type="EC" id="1.10.3.2"/>
    </reaction>
</comment>
<comment type="cofactor">
    <cofactor evidence="2">
        <name>Cu cation</name>
        <dbReference type="ChEBI" id="CHEBI:23378"/>
    </cofactor>
</comment>
<evidence type="ECO:0000259" key="17">
    <source>
        <dbReference type="Pfam" id="PF07732"/>
    </source>
</evidence>
<gene>
    <name evidence="18" type="primary">LAC11_5</name>
    <name evidence="18" type="ORF">CK203_077158</name>
</gene>
<comment type="subcellular location">
    <subcellularLocation>
        <location evidence="3">Secreted</location>
        <location evidence="3">Extracellular space</location>
        <location evidence="3">Apoplast</location>
    </subcellularLocation>
</comment>
<dbReference type="GO" id="GO:0005507">
    <property type="term" value="F:copper ion binding"/>
    <property type="evidence" value="ECO:0007669"/>
    <property type="project" value="InterPro"/>
</dbReference>
<dbReference type="InterPro" id="IPR011706">
    <property type="entry name" value="Cu-oxidase_C"/>
</dbReference>
<evidence type="ECO:0000256" key="11">
    <source>
        <dbReference type="ARBA" id="ARBA00023008"/>
    </source>
</evidence>
<dbReference type="CDD" id="cd13849">
    <property type="entry name" value="CuRO_1_LCC_plant"/>
    <property type="match status" value="1"/>
</dbReference>
<comment type="caution">
    <text evidence="18">The sequence shown here is derived from an EMBL/GenBank/DDBJ whole genome shotgun (WGS) entry which is preliminary data.</text>
</comment>
<feature type="chain" id="PRO_5019425738" description="laccase" evidence="14">
    <location>
        <begin position="24"/>
        <end position="541"/>
    </location>
</feature>
<dbReference type="EC" id="1.10.3.2" evidence="5"/>
<reference evidence="18 19" key="1">
    <citation type="journal article" date="2018" name="PLoS Genet.">
        <title>Population sequencing reveals clonal diversity and ancestral inbreeding in the grapevine cultivar Chardonnay.</title>
        <authorList>
            <person name="Roach M.J."/>
            <person name="Johnson D.L."/>
            <person name="Bohlmann J."/>
            <person name="van Vuuren H.J."/>
            <person name="Jones S.J."/>
            <person name="Pretorius I.S."/>
            <person name="Schmidt S.A."/>
            <person name="Borneman A.R."/>
        </authorList>
    </citation>
    <scope>NUCLEOTIDE SEQUENCE [LARGE SCALE GENOMIC DNA]</scope>
    <source>
        <strain evidence="19">cv. Chardonnay</strain>
        <tissue evidence="18">Leaf</tissue>
    </source>
</reference>
<organism evidence="18 19">
    <name type="scientific">Vitis vinifera</name>
    <name type="common">Grape</name>
    <dbReference type="NCBI Taxonomy" id="29760"/>
    <lineage>
        <taxon>Eukaryota</taxon>
        <taxon>Viridiplantae</taxon>
        <taxon>Streptophyta</taxon>
        <taxon>Embryophyta</taxon>
        <taxon>Tracheophyta</taxon>
        <taxon>Spermatophyta</taxon>
        <taxon>Magnoliopsida</taxon>
        <taxon>eudicotyledons</taxon>
        <taxon>Gunneridae</taxon>
        <taxon>Pentapetalae</taxon>
        <taxon>rosids</taxon>
        <taxon>Vitales</taxon>
        <taxon>Vitaceae</taxon>
        <taxon>Viteae</taxon>
        <taxon>Vitis</taxon>
    </lineage>
</organism>
<dbReference type="SUPFAM" id="SSF49503">
    <property type="entry name" value="Cupredoxins"/>
    <property type="match status" value="3"/>
</dbReference>
<feature type="domain" description="Plastocyanin-like" evidence="15">
    <location>
        <begin position="159"/>
        <end position="307"/>
    </location>
</feature>
<feature type="signal peptide" evidence="14">
    <location>
        <begin position="1"/>
        <end position="23"/>
    </location>
</feature>
<comment type="similarity">
    <text evidence="4">Belongs to the multicopper oxidase family.</text>
</comment>
<sequence length="541" mass="59541">MLGGSLLLFIICFIGIVSFPVEAALKKYQFDVQMKNVSRLCHAKPIVTVNGMFPGPTIYAREGDRVVINVTNHAQYNISIHWHGLKQNRNGWADGPAYITQCPIKTGHSYSYDFNVTGQRGTLWWHAHILWLRATVYGALVIMPKEETPFPFPQPYSETNVVLGEWWNSDVEVLVNQANKLGLPPQMSDAHTINGKPGPLFPCSEKHTFAMEVDFGKTYLLRIVNAALNDELFFAIAGHNMTVVEVDAVYTKPFTTQAILIAPGQTTNVLVKADQSPSRYFMATRAFMDAPIPVDNKTATAILQYKGILNSVLPVLPQLPAPNDTGIGLLQAHYHNIKGVFRTDFPDRPPVPFNYTGAPLTANLETSLATRLSKVAFNSTIELVLQDTNLLTVESHPFHLHGYNFFVVGTGIGNFDAAKDPATFNLVDPPERNTVGVPTGGWSAIRFRADNPVALNVGIKDVDGKWGVQCRCMVYALSSGATHDVGIKDGFCCREWKVTGRIYSTATEGPSALLDAVKQGTCLFVSETVEVVTCKIKLDEL</sequence>
<dbReference type="InterPro" id="IPR045087">
    <property type="entry name" value="Cu-oxidase_fam"/>
</dbReference>
<keyword evidence="6" id="KW-0052">Apoplast</keyword>
<evidence type="ECO:0000256" key="12">
    <source>
        <dbReference type="ARBA" id="ARBA00023180"/>
    </source>
</evidence>
<evidence type="ECO:0000259" key="15">
    <source>
        <dbReference type="Pfam" id="PF00394"/>
    </source>
</evidence>
<dbReference type="EMBL" id="QGNW01001787">
    <property type="protein sequence ID" value="RVW30725.1"/>
    <property type="molecule type" value="Genomic_DNA"/>
</dbReference>
<dbReference type="InterPro" id="IPR034285">
    <property type="entry name" value="CuRO_2_LCC"/>
</dbReference>
<evidence type="ECO:0000256" key="13">
    <source>
        <dbReference type="ARBA" id="ARBA00023185"/>
    </source>
</evidence>
<keyword evidence="11" id="KW-0186">Copper</keyword>
<protein>
    <recommendedName>
        <fullName evidence="5">laccase</fullName>
        <ecNumber evidence="5">1.10.3.2</ecNumber>
    </recommendedName>
</protein>
<evidence type="ECO:0000256" key="5">
    <source>
        <dbReference type="ARBA" id="ARBA00012297"/>
    </source>
</evidence>
<evidence type="ECO:0000313" key="19">
    <source>
        <dbReference type="Proteomes" id="UP000288805"/>
    </source>
</evidence>
<dbReference type="InterPro" id="IPR034288">
    <property type="entry name" value="CuRO_1_LCC"/>
</dbReference>
<dbReference type="InterPro" id="IPR008972">
    <property type="entry name" value="Cupredoxin"/>
</dbReference>
<keyword evidence="14" id="KW-0732">Signal</keyword>
<keyword evidence="12" id="KW-0325">Glycoprotein</keyword>
<accession>A0A438D5H1</accession>
<dbReference type="Proteomes" id="UP000288805">
    <property type="component" value="Unassembled WGS sequence"/>
</dbReference>
<dbReference type="Gene3D" id="2.60.40.420">
    <property type="entry name" value="Cupredoxins - blue copper proteins"/>
    <property type="match status" value="3"/>
</dbReference>
<feature type="domain" description="Plastocyanin-like" evidence="16">
    <location>
        <begin position="344"/>
        <end position="454"/>
    </location>
</feature>
<evidence type="ECO:0000256" key="10">
    <source>
        <dbReference type="ARBA" id="ARBA00023002"/>
    </source>
</evidence>
<dbReference type="FunFam" id="2.60.40.420:FF:000062">
    <property type="entry name" value="Laccase"/>
    <property type="match status" value="1"/>
</dbReference>
<dbReference type="PANTHER" id="PTHR11709">
    <property type="entry name" value="MULTI-COPPER OXIDASE"/>
    <property type="match status" value="1"/>
</dbReference>
<evidence type="ECO:0000256" key="4">
    <source>
        <dbReference type="ARBA" id="ARBA00010609"/>
    </source>
</evidence>
<dbReference type="InterPro" id="IPR011707">
    <property type="entry name" value="Cu-oxidase-like_N"/>
</dbReference>
<dbReference type="GO" id="GO:0052716">
    <property type="term" value="F:hydroquinone:oxygen oxidoreductase activity"/>
    <property type="evidence" value="ECO:0007669"/>
    <property type="project" value="UniProtKB-EC"/>
</dbReference>
<keyword evidence="9" id="KW-0677">Repeat</keyword>
<keyword evidence="8" id="KW-0479">Metal-binding</keyword>
<feature type="domain" description="Plastocyanin-like" evidence="17">
    <location>
        <begin position="32"/>
        <end position="146"/>
    </location>
</feature>
<dbReference type="InterPro" id="IPR001117">
    <property type="entry name" value="Cu-oxidase_2nd"/>
</dbReference>
<evidence type="ECO:0000256" key="3">
    <source>
        <dbReference type="ARBA" id="ARBA00004271"/>
    </source>
</evidence>
<proteinExistence type="inferred from homology"/>
<dbReference type="PANTHER" id="PTHR11709:SF207">
    <property type="entry name" value="LACCASE-11"/>
    <property type="match status" value="1"/>
</dbReference>